<accession>A0A7T1T589</accession>
<dbReference type="RefSeq" id="WP_197350459.1">
    <property type="nucleotide sequence ID" value="NZ_CP048882.1"/>
</dbReference>
<keyword evidence="3" id="KW-1185">Reference proteome</keyword>
<protein>
    <submittedName>
        <fullName evidence="2">Tetratricopeptide repeat protein</fullName>
    </submittedName>
</protein>
<name>A0A7T1T589_9ACTN</name>
<evidence type="ECO:0000256" key="1">
    <source>
        <dbReference type="SAM" id="MobiDB-lite"/>
    </source>
</evidence>
<reference evidence="3" key="1">
    <citation type="submission" date="2020-02" db="EMBL/GenBank/DDBJ databases">
        <title>Streptomyces sp. ASO4wet.</title>
        <authorList>
            <person name="Risdian C."/>
            <person name="Landwehr W."/>
            <person name="Schupp P."/>
            <person name="Wink J."/>
        </authorList>
    </citation>
    <scope>NUCLEOTIDE SEQUENCE [LARGE SCALE GENOMIC DNA]</scope>
    <source>
        <strain evidence="3">ASO4wet</strain>
    </source>
</reference>
<dbReference type="NCBIfam" id="NF041121">
    <property type="entry name" value="SAV_2336_NTERM"/>
    <property type="match status" value="1"/>
</dbReference>
<organism evidence="2 3">
    <name type="scientific">Streptomyces bathyalis</name>
    <dbReference type="NCBI Taxonomy" id="2710756"/>
    <lineage>
        <taxon>Bacteria</taxon>
        <taxon>Bacillati</taxon>
        <taxon>Actinomycetota</taxon>
        <taxon>Actinomycetes</taxon>
        <taxon>Kitasatosporales</taxon>
        <taxon>Streptomycetaceae</taxon>
        <taxon>Streptomyces</taxon>
    </lineage>
</organism>
<dbReference type="KEGG" id="sbat:G4Z16_09715"/>
<dbReference type="EMBL" id="CP048882">
    <property type="protein sequence ID" value="QPP06629.1"/>
    <property type="molecule type" value="Genomic_DNA"/>
</dbReference>
<gene>
    <name evidence="2" type="ORF">G4Z16_09715</name>
</gene>
<evidence type="ECO:0000313" key="2">
    <source>
        <dbReference type="EMBL" id="QPP06629.1"/>
    </source>
</evidence>
<dbReference type="AlphaFoldDB" id="A0A7T1T589"/>
<sequence>MDRSGLPSGLPHRAGSRLAALVSRMREAGWEPTAEEVADALWLARWADPGAREVTQPAPVQDGEEAAEAAGDLYGHRRQMPAPETDEPESRSPAPGRRAATPSRSTVSLYAPDRHGGAPGSAFPVRAPAASTLPGLLGMQRALRPLLGYRPRLPSLPSAHSVLDEAASAELSARSGAVRPVFGPAARPEAELLLLMDASATTSVWQLTFDKLRQTCERLGAFRDVQALCLHRGKGGTPLIGTGPDPSTTRLRPADQYRDTTGRRLTLIVSDCVGPLWQDGGAQRLLHRWSGGSPTAVVQPLPPRLWPRTALPGEPGLLVRDTGQGGPVTFEPDGYGPPPAPDALPVPVLLPTPAALGSWARLLGGEGRQTVRGAAAWVRPRHHAMPAPQGSRRADPRELLGAFRASASPGALDLAVHLAAVPLVLPVIQLVQEAMLPDTGPMELAEVLLSGLLERLPDVEDSPGPRYDFVYGVQELLLQSLDQGAAELVLKHLSEYVTRRFGKGTRNFPALAVARLSRRSVGEEPAEDARSDIRDVPDELFAQIPARVVRQYIPDPAADASGGAAQAELLLRRWREQGDPWLLDEARRHAEAGVAAEEENARLVLGQVLRAMTRTGAVRRRPGRAQELLREAESLLTGDGIEIRLELARVQYELWKNDGDLAPLLAAVRTLRGAAGGTRRADGTLRKRVEAERRLWLGRVLLELCRTEDGGHAEQRSVAAEAAVELGAAADLLITTGRPDDRLCGALLDRSSALRRSGAEISERLANLDRAEVAAGEDGALRLRCARGRARVHRDGGDLSAADSAFAAAEALTERDSLDRAELLTEWGSMLLDDGGAEEASGHAEGLLREALTTAPAEGALASRVQLLLGGALVARYQREQFLPDLYEGCHLLELAARKSPEGQLRAEAWLSLGKARQLYPAGHVQPGRAREALTRSLNEALEARGAARASVAVARALMGRADLHRRADRSQAALADYRAASDEWQRLAGELSEELPWDEIRETRERIAALEAG</sequence>
<proteinExistence type="predicted"/>
<feature type="region of interest" description="Disordered" evidence="1">
    <location>
        <begin position="75"/>
        <end position="122"/>
    </location>
</feature>
<dbReference type="Proteomes" id="UP000595046">
    <property type="component" value="Chromosome"/>
</dbReference>
<dbReference type="InterPro" id="IPR047738">
    <property type="entry name" value="SAV_2336-like_N"/>
</dbReference>
<evidence type="ECO:0000313" key="3">
    <source>
        <dbReference type="Proteomes" id="UP000595046"/>
    </source>
</evidence>